<keyword evidence="2" id="KW-1185">Reference proteome</keyword>
<dbReference type="NCBIfam" id="TIGR01635">
    <property type="entry name" value="tail_comp_S"/>
    <property type="match status" value="1"/>
</dbReference>
<dbReference type="Proteomes" id="UP000191110">
    <property type="component" value="Unassembled WGS sequence"/>
</dbReference>
<evidence type="ECO:0000313" key="1">
    <source>
        <dbReference type="EMBL" id="OOZ41665.1"/>
    </source>
</evidence>
<dbReference type="OrthoDB" id="2081253at2"/>
<reference evidence="1 2" key="1">
    <citation type="submission" date="2016-11" db="EMBL/GenBank/DDBJ databases">
        <title>Mixed transmission modes and dynamic genome evolution in an obligate animal-bacterial symbiosis.</title>
        <authorList>
            <person name="Russell S.L."/>
            <person name="Corbett-Detig R.B."/>
            <person name="Cavanaugh C.M."/>
        </authorList>
    </citation>
    <scope>NUCLEOTIDE SEQUENCE [LARGE SCALE GENOMIC DNA]</scope>
    <source>
        <strain evidence="1">Sveles-Q1</strain>
    </source>
</reference>
<dbReference type="EMBL" id="MPRL01000007">
    <property type="protein sequence ID" value="OOZ41665.1"/>
    <property type="molecule type" value="Genomic_DNA"/>
</dbReference>
<dbReference type="Pfam" id="PF05069">
    <property type="entry name" value="Phage_tail_S"/>
    <property type="match status" value="1"/>
</dbReference>
<accession>A0A1T2L982</accession>
<dbReference type="InterPro" id="IPR006522">
    <property type="entry name" value="Phage_virion_morphogenesis"/>
</dbReference>
<comment type="caution">
    <text evidence="1">The sequence shown here is derived from an EMBL/GenBank/DDBJ whole genome shotgun (WGS) entry which is preliminary data.</text>
</comment>
<gene>
    <name evidence="1" type="ORF">BOW53_03020</name>
</gene>
<evidence type="ECO:0000313" key="2">
    <source>
        <dbReference type="Proteomes" id="UP000191110"/>
    </source>
</evidence>
<dbReference type="AlphaFoldDB" id="A0A1T2L982"/>
<proteinExistence type="predicted"/>
<protein>
    <submittedName>
        <fullName evidence="1">Phage virion morphogenesis protein</fullName>
    </submittedName>
</protein>
<sequence>MTGTSYRIKGEGFHQVREVLHTLENPDLLPLLDALGMELESQTRRRISDEKTAPDGTPWDEWSERYAETRHQGQSLLQGEGNLLDSIQYEVVGGDAVEWGSNLIYAAIHQHGGTADMAPGPAAVPAREYLGLSRGNANDLDAIALDWAEELLH</sequence>
<name>A0A1T2L982_9GAMM</name>
<organism evidence="1 2">
    <name type="scientific">Solemya pervernicosa gill symbiont</name>
    <dbReference type="NCBI Taxonomy" id="642797"/>
    <lineage>
        <taxon>Bacteria</taxon>
        <taxon>Pseudomonadati</taxon>
        <taxon>Pseudomonadota</taxon>
        <taxon>Gammaproteobacteria</taxon>
        <taxon>sulfur-oxidizing symbionts</taxon>
    </lineage>
</organism>
<dbReference type="RefSeq" id="WP_078482611.1">
    <property type="nucleotide sequence ID" value="NZ_MPRL01000007.1"/>
</dbReference>